<reference evidence="2 3" key="1">
    <citation type="journal article" date="2021" name="Environ. Microbiol.">
        <title>Gene family expansions and transcriptome signatures uncover fungal adaptations to wood decay.</title>
        <authorList>
            <person name="Hage H."/>
            <person name="Miyauchi S."/>
            <person name="Viragh M."/>
            <person name="Drula E."/>
            <person name="Min B."/>
            <person name="Chaduli D."/>
            <person name="Navarro D."/>
            <person name="Favel A."/>
            <person name="Norest M."/>
            <person name="Lesage-Meessen L."/>
            <person name="Balint B."/>
            <person name="Merenyi Z."/>
            <person name="de Eugenio L."/>
            <person name="Morin E."/>
            <person name="Martinez A.T."/>
            <person name="Baldrian P."/>
            <person name="Stursova M."/>
            <person name="Martinez M.J."/>
            <person name="Novotny C."/>
            <person name="Magnuson J.K."/>
            <person name="Spatafora J.W."/>
            <person name="Maurice S."/>
            <person name="Pangilinan J."/>
            <person name="Andreopoulos W."/>
            <person name="LaButti K."/>
            <person name="Hundley H."/>
            <person name="Na H."/>
            <person name="Kuo A."/>
            <person name="Barry K."/>
            <person name="Lipzen A."/>
            <person name="Henrissat B."/>
            <person name="Riley R."/>
            <person name="Ahrendt S."/>
            <person name="Nagy L.G."/>
            <person name="Grigoriev I.V."/>
            <person name="Martin F."/>
            <person name="Rosso M.N."/>
        </authorList>
    </citation>
    <scope>NUCLEOTIDE SEQUENCE [LARGE SCALE GENOMIC DNA]</scope>
    <source>
        <strain evidence="2 3">CIRM-BRFM 1785</strain>
    </source>
</reference>
<keyword evidence="3" id="KW-1185">Reference proteome</keyword>
<evidence type="ECO:0000313" key="2">
    <source>
        <dbReference type="EMBL" id="KAH9833823.1"/>
    </source>
</evidence>
<organism evidence="2 3">
    <name type="scientific">Rhodofomes roseus</name>
    <dbReference type="NCBI Taxonomy" id="34475"/>
    <lineage>
        <taxon>Eukaryota</taxon>
        <taxon>Fungi</taxon>
        <taxon>Dikarya</taxon>
        <taxon>Basidiomycota</taxon>
        <taxon>Agaricomycotina</taxon>
        <taxon>Agaricomycetes</taxon>
        <taxon>Polyporales</taxon>
        <taxon>Rhodofomes</taxon>
    </lineage>
</organism>
<feature type="domain" description="DUF6593" evidence="1">
    <location>
        <begin position="82"/>
        <end position="162"/>
    </location>
</feature>
<proteinExistence type="predicted"/>
<dbReference type="EMBL" id="JADCUA010000017">
    <property type="protein sequence ID" value="KAH9833823.1"/>
    <property type="molecule type" value="Genomic_DNA"/>
</dbReference>
<dbReference type="Pfam" id="PF20236">
    <property type="entry name" value="DUF6593"/>
    <property type="match status" value="1"/>
</dbReference>
<name>A0ABQ8K950_9APHY</name>
<dbReference type="InterPro" id="IPR046528">
    <property type="entry name" value="DUF6593"/>
</dbReference>
<comment type="caution">
    <text evidence="2">The sequence shown here is derived from an EMBL/GenBank/DDBJ whole genome shotgun (WGS) entry which is preliminary data.</text>
</comment>
<protein>
    <recommendedName>
        <fullName evidence="1">DUF6593 domain-containing protein</fullName>
    </recommendedName>
</protein>
<accession>A0ABQ8K950</accession>
<evidence type="ECO:0000259" key="1">
    <source>
        <dbReference type="Pfam" id="PF20236"/>
    </source>
</evidence>
<sequence>MSSTVYTLLQFSADPWNARFEDLESRLAFTVAMIEEDPNLIMRLTREKPWTQQHPDIMGPSNSYLYFGPNRAPGYLVYGNGPPQSMANARRQKKEASSSRYFTVQNGKEFKWKVAPQRLECVDSKGSTVALWETSQLEDPFHARLTIKHPALSIVTELVTTLTLNRIAMIMNW</sequence>
<dbReference type="Proteomes" id="UP000814176">
    <property type="component" value="Unassembled WGS sequence"/>
</dbReference>
<evidence type="ECO:0000313" key="3">
    <source>
        <dbReference type="Proteomes" id="UP000814176"/>
    </source>
</evidence>
<dbReference type="GeneID" id="71997508"/>
<gene>
    <name evidence="2" type="ORF">C8Q71DRAFT_177243</name>
</gene>
<dbReference type="RefSeq" id="XP_047776539.1">
    <property type="nucleotide sequence ID" value="XM_047916776.1"/>
</dbReference>